<sequence>MWRKFEQQVVSELPESHLSSVHGKAEFDKCIVETQFLLDCGLFETETLLVVADPCDDVGSAGSALNALLTTGTPGESLPLGAGFLPSSKIAECPWIMPDYPIVHTIRNVNVLATNCDYGVWICGTDTLWKLPGNPNKFSLKPDEISAFCFEGDCQQTLSHGTYQVDDEIVELPLSICRR</sequence>
<evidence type="ECO:0000313" key="3">
    <source>
        <dbReference type="WBParaSite" id="HPLM_0000137901-mRNA-1"/>
    </source>
</evidence>
<dbReference type="Proteomes" id="UP000268014">
    <property type="component" value="Unassembled WGS sequence"/>
</dbReference>
<accession>A0A0N4VVQ9</accession>
<dbReference type="AlphaFoldDB" id="A0A0N4VVQ9"/>
<proteinExistence type="predicted"/>
<dbReference type="STRING" id="6290.A0A0N4VVQ9"/>
<keyword evidence="2" id="KW-1185">Reference proteome</keyword>
<reference evidence="1 2" key="2">
    <citation type="submission" date="2018-11" db="EMBL/GenBank/DDBJ databases">
        <authorList>
            <consortium name="Pathogen Informatics"/>
        </authorList>
    </citation>
    <scope>NUCLEOTIDE SEQUENCE [LARGE SCALE GENOMIC DNA]</scope>
    <source>
        <strain evidence="1 2">MHpl1</strain>
    </source>
</reference>
<reference evidence="3" key="1">
    <citation type="submission" date="2017-02" db="UniProtKB">
        <authorList>
            <consortium name="WormBaseParasite"/>
        </authorList>
    </citation>
    <scope>IDENTIFICATION</scope>
</reference>
<name>A0A0N4VVQ9_HAEPC</name>
<dbReference type="EMBL" id="UZAF01001782">
    <property type="protein sequence ID" value="VDO09212.1"/>
    <property type="molecule type" value="Genomic_DNA"/>
</dbReference>
<protein>
    <submittedName>
        <fullName evidence="3">CN hydrolase domain-containing protein</fullName>
    </submittedName>
</protein>
<evidence type="ECO:0000313" key="2">
    <source>
        <dbReference type="Proteomes" id="UP000268014"/>
    </source>
</evidence>
<dbReference type="WBParaSite" id="HPLM_0000137901-mRNA-1">
    <property type="protein sequence ID" value="HPLM_0000137901-mRNA-1"/>
    <property type="gene ID" value="HPLM_0000137901"/>
</dbReference>
<evidence type="ECO:0000313" key="1">
    <source>
        <dbReference type="EMBL" id="VDO09212.1"/>
    </source>
</evidence>
<dbReference type="OrthoDB" id="271303at2759"/>
<organism evidence="3">
    <name type="scientific">Haemonchus placei</name>
    <name type="common">Barber's pole worm</name>
    <dbReference type="NCBI Taxonomy" id="6290"/>
    <lineage>
        <taxon>Eukaryota</taxon>
        <taxon>Metazoa</taxon>
        <taxon>Ecdysozoa</taxon>
        <taxon>Nematoda</taxon>
        <taxon>Chromadorea</taxon>
        <taxon>Rhabditida</taxon>
        <taxon>Rhabditina</taxon>
        <taxon>Rhabditomorpha</taxon>
        <taxon>Strongyloidea</taxon>
        <taxon>Trichostrongylidae</taxon>
        <taxon>Haemonchus</taxon>
    </lineage>
</organism>
<gene>
    <name evidence="1" type="ORF">HPLM_LOCUS1377</name>
</gene>